<dbReference type="PANTHER" id="PTHR45925:SF4">
    <property type="entry name" value="ZINC FINGER PROTEIN 217"/>
    <property type="match status" value="1"/>
</dbReference>
<name>A0A423U7P6_PENVA</name>
<evidence type="ECO:0000256" key="10">
    <source>
        <dbReference type="ARBA" id="ARBA00023242"/>
    </source>
</evidence>
<dbReference type="Gene3D" id="3.30.160.60">
    <property type="entry name" value="Classic Zinc Finger"/>
    <property type="match status" value="2"/>
</dbReference>
<evidence type="ECO:0000256" key="7">
    <source>
        <dbReference type="ARBA" id="ARBA00023015"/>
    </source>
</evidence>
<dbReference type="InterPro" id="IPR036236">
    <property type="entry name" value="Znf_C2H2_sf"/>
</dbReference>
<evidence type="ECO:0000256" key="1">
    <source>
        <dbReference type="ARBA" id="ARBA00004123"/>
    </source>
</evidence>
<organism evidence="14 15">
    <name type="scientific">Penaeus vannamei</name>
    <name type="common">Whiteleg shrimp</name>
    <name type="synonym">Litopenaeus vannamei</name>
    <dbReference type="NCBI Taxonomy" id="6689"/>
    <lineage>
        <taxon>Eukaryota</taxon>
        <taxon>Metazoa</taxon>
        <taxon>Ecdysozoa</taxon>
        <taxon>Arthropoda</taxon>
        <taxon>Crustacea</taxon>
        <taxon>Multicrustacea</taxon>
        <taxon>Malacostraca</taxon>
        <taxon>Eumalacostraca</taxon>
        <taxon>Eucarida</taxon>
        <taxon>Decapoda</taxon>
        <taxon>Dendrobranchiata</taxon>
        <taxon>Penaeoidea</taxon>
        <taxon>Penaeidae</taxon>
        <taxon>Penaeus</taxon>
    </lineage>
</organism>
<evidence type="ECO:0000256" key="8">
    <source>
        <dbReference type="ARBA" id="ARBA00023125"/>
    </source>
</evidence>
<dbReference type="InterPro" id="IPR051967">
    <property type="entry name" value="Krueppel_C2H2-ZF"/>
</dbReference>
<dbReference type="SUPFAM" id="SSF57667">
    <property type="entry name" value="beta-beta-alpha zinc fingers"/>
    <property type="match status" value="1"/>
</dbReference>
<evidence type="ECO:0000256" key="11">
    <source>
        <dbReference type="PROSITE-ProRule" id="PRU00042"/>
    </source>
</evidence>
<evidence type="ECO:0000313" key="14">
    <source>
        <dbReference type="EMBL" id="ROT84671.1"/>
    </source>
</evidence>
<evidence type="ECO:0000256" key="2">
    <source>
        <dbReference type="ARBA" id="ARBA00006991"/>
    </source>
</evidence>
<proteinExistence type="inferred from homology"/>
<keyword evidence="10" id="KW-0539">Nucleus</keyword>
<keyword evidence="8" id="KW-0238">DNA-binding</keyword>
<feature type="domain" description="C2H2-type" evidence="13">
    <location>
        <begin position="30"/>
        <end position="57"/>
    </location>
</feature>
<dbReference type="GO" id="GO:0008270">
    <property type="term" value="F:zinc ion binding"/>
    <property type="evidence" value="ECO:0007669"/>
    <property type="project" value="UniProtKB-KW"/>
</dbReference>
<evidence type="ECO:0000259" key="13">
    <source>
        <dbReference type="PROSITE" id="PS50157"/>
    </source>
</evidence>
<protein>
    <recommendedName>
        <fullName evidence="13">C2H2-type domain-containing protein</fullName>
    </recommendedName>
</protein>
<gene>
    <name evidence="14" type="ORF">C7M84_022140</name>
</gene>
<dbReference type="InterPro" id="IPR013087">
    <property type="entry name" value="Znf_C2H2_type"/>
</dbReference>
<dbReference type="FunFam" id="3.30.160.60:FF:001450">
    <property type="entry name" value="zinc finger protein 774"/>
    <property type="match status" value="1"/>
</dbReference>
<dbReference type="OrthoDB" id="6374097at2759"/>
<evidence type="ECO:0000256" key="4">
    <source>
        <dbReference type="ARBA" id="ARBA00022737"/>
    </source>
</evidence>
<keyword evidence="3" id="KW-0479">Metal-binding</keyword>
<keyword evidence="7" id="KW-0805">Transcription regulation</keyword>
<comment type="similarity">
    <text evidence="2">Belongs to the krueppel C2H2-type zinc-finger protein family.</text>
</comment>
<accession>A0A423U7P6</accession>
<keyword evidence="15" id="KW-1185">Reference proteome</keyword>
<evidence type="ECO:0000313" key="15">
    <source>
        <dbReference type="Proteomes" id="UP000283509"/>
    </source>
</evidence>
<dbReference type="PANTHER" id="PTHR45925">
    <property type="entry name" value="ZINC FINGER PROTEIN"/>
    <property type="match status" value="1"/>
</dbReference>
<dbReference type="AlphaFoldDB" id="A0A423U7P6"/>
<dbReference type="GO" id="GO:0000981">
    <property type="term" value="F:DNA-binding transcription factor activity, RNA polymerase II-specific"/>
    <property type="evidence" value="ECO:0007669"/>
    <property type="project" value="TreeGrafter"/>
</dbReference>
<evidence type="ECO:0000256" key="6">
    <source>
        <dbReference type="ARBA" id="ARBA00022833"/>
    </source>
</evidence>
<sequence>MVRAAAEGVPLEGSVAGAGDHPVGGANQYHPCSVCGRLFNRAYNLKKHLLTHTGEKPFTCMFCPYRAALKGNVTKHMQARHLDRLAPPPHAAL</sequence>
<keyword evidence="5 11" id="KW-0863">Zinc-finger</keyword>
<keyword evidence="9" id="KW-0804">Transcription</keyword>
<comment type="caution">
    <text evidence="14">The sequence shown here is derived from an EMBL/GenBank/DDBJ whole genome shotgun (WGS) entry which is preliminary data.</text>
</comment>
<dbReference type="PROSITE" id="PS00028">
    <property type="entry name" value="ZINC_FINGER_C2H2_1"/>
    <property type="match status" value="1"/>
</dbReference>
<dbReference type="FunFam" id="3.30.160.60:FF:000446">
    <property type="entry name" value="Zinc finger protein"/>
    <property type="match status" value="1"/>
</dbReference>
<evidence type="ECO:0000256" key="3">
    <source>
        <dbReference type="ARBA" id="ARBA00022723"/>
    </source>
</evidence>
<dbReference type="EMBL" id="QCYY01000514">
    <property type="protein sequence ID" value="ROT84671.1"/>
    <property type="molecule type" value="Genomic_DNA"/>
</dbReference>
<feature type="region of interest" description="Disordered" evidence="12">
    <location>
        <begin position="1"/>
        <end position="21"/>
    </location>
</feature>
<dbReference type="Pfam" id="PF00096">
    <property type="entry name" value="zf-C2H2"/>
    <property type="match status" value="1"/>
</dbReference>
<reference evidence="14 15" key="2">
    <citation type="submission" date="2019-01" db="EMBL/GenBank/DDBJ databases">
        <title>The decoding of complex shrimp genome reveals the adaptation for benthos swimmer, frequently molting mechanism and breeding impact on genome.</title>
        <authorList>
            <person name="Sun Y."/>
            <person name="Gao Y."/>
            <person name="Yu Y."/>
        </authorList>
    </citation>
    <scope>NUCLEOTIDE SEQUENCE [LARGE SCALE GENOMIC DNA]</scope>
    <source>
        <tissue evidence="14">Muscle</tissue>
    </source>
</reference>
<evidence type="ECO:0000256" key="5">
    <source>
        <dbReference type="ARBA" id="ARBA00022771"/>
    </source>
</evidence>
<dbReference type="PROSITE" id="PS50157">
    <property type="entry name" value="ZINC_FINGER_C2H2_2"/>
    <property type="match status" value="1"/>
</dbReference>
<evidence type="ECO:0000256" key="12">
    <source>
        <dbReference type="SAM" id="MobiDB-lite"/>
    </source>
</evidence>
<dbReference type="SMART" id="SM00355">
    <property type="entry name" value="ZnF_C2H2"/>
    <property type="match status" value="2"/>
</dbReference>
<dbReference type="GO" id="GO:0005634">
    <property type="term" value="C:nucleus"/>
    <property type="evidence" value="ECO:0007669"/>
    <property type="project" value="UniProtKB-SubCell"/>
</dbReference>
<keyword evidence="4" id="KW-0677">Repeat</keyword>
<dbReference type="Proteomes" id="UP000283509">
    <property type="component" value="Unassembled WGS sequence"/>
</dbReference>
<reference evidence="14 15" key="1">
    <citation type="submission" date="2018-04" db="EMBL/GenBank/DDBJ databases">
        <authorList>
            <person name="Zhang X."/>
            <person name="Yuan J."/>
            <person name="Li F."/>
            <person name="Xiang J."/>
        </authorList>
    </citation>
    <scope>NUCLEOTIDE SEQUENCE [LARGE SCALE GENOMIC DNA]</scope>
    <source>
        <tissue evidence="14">Muscle</tissue>
    </source>
</reference>
<comment type="subcellular location">
    <subcellularLocation>
        <location evidence="1">Nucleus</location>
    </subcellularLocation>
</comment>
<dbReference type="GO" id="GO:0000978">
    <property type="term" value="F:RNA polymerase II cis-regulatory region sequence-specific DNA binding"/>
    <property type="evidence" value="ECO:0007669"/>
    <property type="project" value="TreeGrafter"/>
</dbReference>
<evidence type="ECO:0000256" key="9">
    <source>
        <dbReference type="ARBA" id="ARBA00023163"/>
    </source>
</evidence>
<keyword evidence="6" id="KW-0862">Zinc</keyword>